<keyword evidence="1" id="KW-1133">Transmembrane helix</keyword>
<name>A0A2K9NWL6_BACTC</name>
<gene>
    <name evidence="2" type="ORF">C0V70_17675</name>
</gene>
<dbReference type="InterPro" id="IPR016187">
    <property type="entry name" value="CTDL_fold"/>
</dbReference>
<dbReference type="KEGG" id="bsto:C0V70_17675"/>
<dbReference type="AlphaFoldDB" id="A0A2K9NWL6"/>
<keyword evidence="3" id="KW-1185">Reference proteome</keyword>
<evidence type="ECO:0000313" key="2">
    <source>
        <dbReference type="EMBL" id="AUN99901.1"/>
    </source>
</evidence>
<evidence type="ECO:0000256" key="1">
    <source>
        <dbReference type="SAM" id="Phobius"/>
    </source>
</evidence>
<dbReference type="SUPFAM" id="SSF56436">
    <property type="entry name" value="C-type lectin-like"/>
    <property type="match status" value="1"/>
</dbReference>
<evidence type="ECO:0000313" key="3">
    <source>
        <dbReference type="Proteomes" id="UP000235584"/>
    </source>
</evidence>
<dbReference type="EMBL" id="CP025704">
    <property type="protein sequence ID" value="AUN99901.1"/>
    <property type="molecule type" value="Genomic_DNA"/>
</dbReference>
<feature type="transmembrane region" description="Helical" evidence="1">
    <location>
        <begin position="16"/>
        <end position="37"/>
    </location>
</feature>
<keyword evidence="1" id="KW-0472">Membrane</keyword>
<proteinExistence type="predicted"/>
<reference evidence="2 3" key="1">
    <citation type="submission" date="2018-01" db="EMBL/GenBank/DDBJ databases">
        <title>Complete genome sequence of Bacteriovorax stolpii DSM12778.</title>
        <authorList>
            <person name="Tang B."/>
            <person name="Chang J."/>
        </authorList>
    </citation>
    <scope>NUCLEOTIDE SEQUENCE [LARGE SCALE GENOMIC DNA]</scope>
    <source>
        <strain evidence="2 3">DSM 12778</strain>
    </source>
</reference>
<dbReference type="InterPro" id="IPR042095">
    <property type="entry name" value="SUMF_sf"/>
</dbReference>
<dbReference type="Proteomes" id="UP000235584">
    <property type="component" value="Chromosome"/>
</dbReference>
<keyword evidence="1" id="KW-0812">Transmembrane</keyword>
<protein>
    <submittedName>
        <fullName evidence="2">Uncharacterized protein</fullName>
    </submittedName>
</protein>
<organism evidence="2 3">
    <name type="scientific">Bacteriovorax stolpii</name>
    <name type="common">Bdellovibrio stolpii</name>
    <dbReference type="NCBI Taxonomy" id="960"/>
    <lineage>
        <taxon>Bacteria</taxon>
        <taxon>Pseudomonadati</taxon>
        <taxon>Bdellovibrionota</taxon>
        <taxon>Bacteriovoracia</taxon>
        <taxon>Bacteriovoracales</taxon>
        <taxon>Bacteriovoracaceae</taxon>
        <taxon>Bacteriovorax</taxon>
    </lineage>
</organism>
<sequence length="309" mass="34229">MIFNNIATQGIMSKKTITITSIIIVLIVVIASAYFFYFNPQVCPVGYVEFDGALSRVCVAKYEMRKGANGQAVSQPQGLPWTMVKLKEAIAACQKNGERYDLISNEIWTLVARDIASVPENWSSGAEYVGRLNVGHANKSPNAPLAASTNDQDACFGLTEKCSQSVWSFFRRTHVLPNNVVIWDLSGNVAEWIKDTSPLLNTDNHVAFSLVKFNNPPFSRFGPTTNCDNPELSNMFCGFGAFKNAKVAHKNGICRGGHWEQGSPDVSGVFATAINLNIWDRDKHLGFRCVYRPLEGITSVRDLITRLRN</sequence>
<accession>A0A2K9NWL6</accession>
<dbReference type="Gene3D" id="3.90.1580.10">
    <property type="entry name" value="paralog of FGE (formylglycine-generating enzyme)"/>
    <property type="match status" value="1"/>
</dbReference>
<dbReference type="OrthoDB" id="5289561at2"/>